<dbReference type="VEuPathDB" id="FungiDB:EYZ11_009286"/>
<dbReference type="AlphaFoldDB" id="A0A4S3JAE2"/>
<gene>
    <name evidence="2" type="ORF">EYZ11_009286</name>
</gene>
<dbReference type="Proteomes" id="UP000308092">
    <property type="component" value="Unassembled WGS sequence"/>
</dbReference>
<comment type="caution">
    <text evidence="2">The sequence shown here is derived from an EMBL/GenBank/DDBJ whole genome shotgun (WGS) entry which is preliminary data.</text>
</comment>
<sequence length="51" mass="5630">MANEEHIKKEKQDQQNSDEMGGPAGRARFKNARFKKQSIPFGIGIGGLARS</sequence>
<protein>
    <submittedName>
        <fullName evidence="2">Uncharacterized protein</fullName>
    </submittedName>
</protein>
<keyword evidence="3" id="KW-1185">Reference proteome</keyword>
<accession>A0A4S3JAE2</accession>
<evidence type="ECO:0000313" key="3">
    <source>
        <dbReference type="Proteomes" id="UP000308092"/>
    </source>
</evidence>
<feature type="compositionally biased region" description="Basic and acidic residues" evidence="1">
    <location>
        <begin position="1"/>
        <end position="13"/>
    </location>
</feature>
<reference evidence="2 3" key="1">
    <citation type="submission" date="2019-03" db="EMBL/GenBank/DDBJ databases">
        <title>The genome sequence of a newly discovered highly antifungal drug resistant Aspergillus species, Aspergillus tanneri NIH 1004.</title>
        <authorList>
            <person name="Mounaud S."/>
            <person name="Singh I."/>
            <person name="Joardar V."/>
            <person name="Pakala S."/>
            <person name="Pakala S."/>
            <person name="Venepally P."/>
            <person name="Hoover J."/>
            <person name="Nierman W."/>
            <person name="Chung J."/>
            <person name="Losada L."/>
        </authorList>
    </citation>
    <scope>NUCLEOTIDE SEQUENCE [LARGE SCALE GENOMIC DNA]</scope>
    <source>
        <strain evidence="2 3">NIH1004</strain>
    </source>
</reference>
<name>A0A4S3JAE2_9EURO</name>
<feature type="region of interest" description="Disordered" evidence="1">
    <location>
        <begin position="1"/>
        <end position="29"/>
    </location>
</feature>
<dbReference type="EMBL" id="SOSA01000433">
    <property type="protein sequence ID" value="THC91247.1"/>
    <property type="molecule type" value="Genomic_DNA"/>
</dbReference>
<evidence type="ECO:0000313" key="2">
    <source>
        <dbReference type="EMBL" id="THC91247.1"/>
    </source>
</evidence>
<organism evidence="2 3">
    <name type="scientific">Aspergillus tanneri</name>
    <dbReference type="NCBI Taxonomy" id="1220188"/>
    <lineage>
        <taxon>Eukaryota</taxon>
        <taxon>Fungi</taxon>
        <taxon>Dikarya</taxon>
        <taxon>Ascomycota</taxon>
        <taxon>Pezizomycotina</taxon>
        <taxon>Eurotiomycetes</taxon>
        <taxon>Eurotiomycetidae</taxon>
        <taxon>Eurotiales</taxon>
        <taxon>Aspergillaceae</taxon>
        <taxon>Aspergillus</taxon>
        <taxon>Aspergillus subgen. Circumdati</taxon>
    </lineage>
</organism>
<proteinExistence type="predicted"/>
<evidence type="ECO:0000256" key="1">
    <source>
        <dbReference type="SAM" id="MobiDB-lite"/>
    </source>
</evidence>